<accession>A0AA92QBE6</accession>
<evidence type="ECO:0000313" key="3">
    <source>
        <dbReference type="Proteomes" id="UP000593970"/>
    </source>
</evidence>
<sequence length="126" mass="13607">MFGRLSALVGGQQPTATPSTDMLPPELATIIAAARIIERTGSDEDSPRVLVQVPGGAFWYDAEQPSKWLTANWPELTAAQQSRALGLLGARVAQAQREATEAAVAAMRGRSGWRDWKPLERPWPGA</sequence>
<gene>
    <name evidence="2" type="ORF">HF909_10705</name>
</gene>
<dbReference type="AlphaFoldDB" id="A0AA92QBE6"/>
<organism evidence="2 3">
    <name type="scientific">Ralstonia solanacearum</name>
    <name type="common">Pseudomonas solanacearum</name>
    <dbReference type="NCBI Taxonomy" id="305"/>
    <lineage>
        <taxon>Bacteria</taxon>
        <taxon>Pseudomonadati</taxon>
        <taxon>Pseudomonadota</taxon>
        <taxon>Betaproteobacteria</taxon>
        <taxon>Burkholderiales</taxon>
        <taxon>Burkholderiaceae</taxon>
        <taxon>Ralstonia</taxon>
        <taxon>Ralstonia solanacearum species complex</taxon>
    </lineage>
</organism>
<evidence type="ECO:0000256" key="1">
    <source>
        <dbReference type="SAM" id="MobiDB-lite"/>
    </source>
</evidence>
<evidence type="ECO:0000313" key="2">
    <source>
        <dbReference type="EMBL" id="QOK96854.1"/>
    </source>
</evidence>
<name>A0AA92QBE6_RALSL</name>
<dbReference type="Proteomes" id="UP000593970">
    <property type="component" value="Chromosome"/>
</dbReference>
<proteinExistence type="predicted"/>
<reference evidence="3" key="1">
    <citation type="submission" date="2020-04" db="EMBL/GenBank/DDBJ databases">
        <title>Ralstonia solanacearum UW576, UW763, UW773, and UW774.</title>
        <authorList>
            <person name="Steidl O."/>
            <person name="Truchon A."/>
            <person name="Allen C."/>
        </authorList>
    </citation>
    <scope>NUCLEOTIDE SEQUENCE [LARGE SCALE GENOMIC DNA]</scope>
    <source>
        <strain evidence="3">UW774</strain>
    </source>
</reference>
<protein>
    <submittedName>
        <fullName evidence="2">Uncharacterized protein</fullName>
    </submittedName>
</protein>
<feature type="region of interest" description="Disordered" evidence="1">
    <location>
        <begin position="1"/>
        <end position="22"/>
    </location>
</feature>
<dbReference type="EMBL" id="CP051169">
    <property type="protein sequence ID" value="QOK96854.1"/>
    <property type="molecule type" value="Genomic_DNA"/>
</dbReference>